<reference evidence="3 4" key="1">
    <citation type="journal article" date="2019" name="Int. J. Syst. Evol. Microbiol.">
        <title>The Global Catalogue of Microorganisms (GCM) 10K type strain sequencing project: providing services to taxonomists for standard genome sequencing and annotation.</title>
        <authorList>
            <consortium name="The Broad Institute Genomics Platform"/>
            <consortium name="The Broad Institute Genome Sequencing Center for Infectious Disease"/>
            <person name="Wu L."/>
            <person name="Ma J."/>
        </authorList>
    </citation>
    <scope>NUCLEOTIDE SEQUENCE [LARGE SCALE GENOMIC DNA]</scope>
    <source>
        <strain evidence="3 4">JCM 30072</strain>
    </source>
</reference>
<dbReference type="InterPro" id="IPR058341">
    <property type="entry name" value="DUF8028"/>
</dbReference>
<comment type="caution">
    <text evidence="3">The sequence shown here is derived from an EMBL/GenBank/DDBJ whole genome shotgun (WGS) entry which is preliminary data.</text>
</comment>
<keyword evidence="2" id="KW-0472">Membrane</keyword>
<dbReference type="RefSeq" id="WP_267163429.1">
    <property type="nucleotide sequence ID" value="NZ_CP112972.1"/>
</dbReference>
<dbReference type="Proteomes" id="UP001596445">
    <property type="component" value="Unassembled WGS sequence"/>
</dbReference>
<evidence type="ECO:0000256" key="1">
    <source>
        <dbReference type="SAM" id="MobiDB-lite"/>
    </source>
</evidence>
<protein>
    <submittedName>
        <fullName evidence="3">Uncharacterized protein</fullName>
    </submittedName>
</protein>
<keyword evidence="4" id="KW-1185">Reference proteome</keyword>
<accession>A0ABD5W366</accession>
<feature type="compositionally biased region" description="Polar residues" evidence="1">
    <location>
        <begin position="1"/>
        <end position="12"/>
    </location>
</feature>
<sequence length="89" mass="9788">MSQPSEQNASTHSSRETPEQTRDQLLDDLTPESVLSPVRTVSFWMAVSMPFLYLPLLVGGLETPDEVVAFLALVILHVAALVVGHSHYN</sequence>
<dbReference type="EMBL" id="JBHSZI010000001">
    <property type="protein sequence ID" value="MFC7057653.1"/>
    <property type="molecule type" value="Genomic_DNA"/>
</dbReference>
<feature type="region of interest" description="Disordered" evidence="1">
    <location>
        <begin position="1"/>
        <end position="29"/>
    </location>
</feature>
<dbReference type="Pfam" id="PF26071">
    <property type="entry name" value="DUF8028"/>
    <property type="match status" value="1"/>
</dbReference>
<gene>
    <name evidence="3" type="ORF">ACFQQG_05040</name>
</gene>
<dbReference type="GeneID" id="76629550"/>
<evidence type="ECO:0000313" key="4">
    <source>
        <dbReference type="Proteomes" id="UP001596445"/>
    </source>
</evidence>
<name>A0ABD5W366_9EURY</name>
<feature type="compositionally biased region" description="Basic and acidic residues" evidence="1">
    <location>
        <begin position="13"/>
        <end position="25"/>
    </location>
</feature>
<feature type="transmembrane region" description="Helical" evidence="2">
    <location>
        <begin position="41"/>
        <end position="61"/>
    </location>
</feature>
<dbReference type="AlphaFoldDB" id="A0ABD5W366"/>
<evidence type="ECO:0000256" key="2">
    <source>
        <dbReference type="SAM" id="Phobius"/>
    </source>
</evidence>
<keyword evidence="2" id="KW-1133">Transmembrane helix</keyword>
<evidence type="ECO:0000313" key="3">
    <source>
        <dbReference type="EMBL" id="MFC7057653.1"/>
    </source>
</evidence>
<feature type="transmembrane region" description="Helical" evidence="2">
    <location>
        <begin position="68"/>
        <end position="88"/>
    </location>
</feature>
<keyword evidence="2" id="KW-0812">Transmembrane</keyword>
<proteinExistence type="predicted"/>
<organism evidence="3 4">
    <name type="scientific">Halovenus salina</name>
    <dbReference type="NCBI Taxonomy" id="1510225"/>
    <lineage>
        <taxon>Archaea</taxon>
        <taxon>Methanobacteriati</taxon>
        <taxon>Methanobacteriota</taxon>
        <taxon>Stenosarchaea group</taxon>
        <taxon>Halobacteria</taxon>
        <taxon>Halobacteriales</taxon>
        <taxon>Haloarculaceae</taxon>
        <taxon>Halovenus</taxon>
    </lineage>
</organism>